<evidence type="ECO:0000256" key="3">
    <source>
        <dbReference type="ARBA" id="ARBA00022448"/>
    </source>
</evidence>
<organism evidence="9 10">
    <name type="scientific">candidate division WWE3 bacterium RIFOXYC1_FULL_39_7</name>
    <dbReference type="NCBI Taxonomy" id="1802643"/>
    <lineage>
        <taxon>Bacteria</taxon>
        <taxon>Katanobacteria</taxon>
    </lineage>
</organism>
<name>A0A1F4WG61_UNCKA</name>
<evidence type="ECO:0000256" key="6">
    <source>
        <dbReference type="ARBA" id="ARBA00022989"/>
    </source>
</evidence>
<evidence type="ECO:0000256" key="4">
    <source>
        <dbReference type="ARBA" id="ARBA00022475"/>
    </source>
</evidence>
<keyword evidence="4 8" id="KW-1003">Cell membrane</keyword>
<keyword evidence="5 8" id="KW-0812">Transmembrane</keyword>
<evidence type="ECO:0000256" key="2">
    <source>
        <dbReference type="ARBA" id="ARBA00009142"/>
    </source>
</evidence>
<evidence type="ECO:0000256" key="7">
    <source>
        <dbReference type="ARBA" id="ARBA00023136"/>
    </source>
</evidence>
<evidence type="ECO:0000313" key="10">
    <source>
        <dbReference type="Proteomes" id="UP000179113"/>
    </source>
</evidence>
<dbReference type="Proteomes" id="UP000179113">
    <property type="component" value="Unassembled WGS sequence"/>
</dbReference>
<evidence type="ECO:0000256" key="8">
    <source>
        <dbReference type="RuleBase" id="RU363041"/>
    </source>
</evidence>
<sequence>MNYNVFVELIYLAFLTLIAATIGTMTGFGTSTIMVPILSLFLPIPVTLLFVGILHWFGDIWKMMFFKKGLSCKLILLFGIPGITLSFFAARLPLALSEELLGRLLGMFLVAYVAFLFFKPEWKIKPSNLSAVSGGALSGFFSGIFGVGGAIRSTFLTAFDLDKSVFLFTSGVIGFLIDSSRIAQYFMSGIQIGPLVTALILCIPVSLLGAYIAKRLVDKIPQKSFRLFITIALFLVGLRHLLL</sequence>
<reference evidence="9 10" key="1">
    <citation type="journal article" date="2016" name="Nat. Commun.">
        <title>Thousands of microbial genomes shed light on interconnected biogeochemical processes in an aquifer system.</title>
        <authorList>
            <person name="Anantharaman K."/>
            <person name="Brown C.T."/>
            <person name="Hug L.A."/>
            <person name="Sharon I."/>
            <person name="Castelle C.J."/>
            <person name="Probst A.J."/>
            <person name="Thomas B.C."/>
            <person name="Singh A."/>
            <person name="Wilkins M.J."/>
            <person name="Karaoz U."/>
            <person name="Brodie E.L."/>
            <person name="Williams K.H."/>
            <person name="Hubbard S.S."/>
            <person name="Banfield J.F."/>
        </authorList>
    </citation>
    <scope>NUCLEOTIDE SEQUENCE [LARGE SCALE GENOMIC DNA]</scope>
</reference>
<evidence type="ECO:0000256" key="1">
    <source>
        <dbReference type="ARBA" id="ARBA00004651"/>
    </source>
</evidence>
<dbReference type="InterPro" id="IPR002781">
    <property type="entry name" value="TM_pro_TauE-like"/>
</dbReference>
<dbReference type="PANTHER" id="PTHR30269">
    <property type="entry name" value="TRANSMEMBRANE PROTEIN YFCA"/>
    <property type="match status" value="1"/>
</dbReference>
<evidence type="ECO:0000313" key="9">
    <source>
        <dbReference type="EMBL" id="OGC68392.1"/>
    </source>
</evidence>
<dbReference type="GO" id="GO:0005886">
    <property type="term" value="C:plasma membrane"/>
    <property type="evidence" value="ECO:0007669"/>
    <property type="project" value="UniProtKB-SubCell"/>
</dbReference>
<feature type="transmembrane region" description="Helical" evidence="8">
    <location>
        <begin position="9"/>
        <end position="28"/>
    </location>
</feature>
<dbReference type="EMBL" id="MEWA01000046">
    <property type="protein sequence ID" value="OGC68392.1"/>
    <property type="molecule type" value="Genomic_DNA"/>
</dbReference>
<feature type="transmembrane region" description="Helical" evidence="8">
    <location>
        <begin position="34"/>
        <end position="58"/>
    </location>
</feature>
<keyword evidence="7 8" id="KW-0472">Membrane</keyword>
<feature type="transmembrane region" description="Helical" evidence="8">
    <location>
        <begin position="225"/>
        <end position="242"/>
    </location>
</feature>
<comment type="similarity">
    <text evidence="2 8">Belongs to the 4-toluene sulfonate uptake permease (TSUP) (TC 2.A.102) family.</text>
</comment>
<keyword evidence="3" id="KW-0813">Transport</keyword>
<evidence type="ECO:0000256" key="5">
    <source>
        <dbReference type="ARBA" id="ARBA00022692"/>
    </source>
</evidence>
<dbReference type="Pfam" id="PF01925">
    <property type="entry name" value="TauE"/>
    <property type="match status" value="1"/>
</dbReference>
<feature type="transmembrane region" description="Helical" evidence="8">
    <location>
        <begin position="70"/>
        <end position="94"/>
    </location>
</feature>
<proteinExistence type="inferred from homology"/>
<feature type="transmembrane region" description="Helical" evidence="8">
    <location>
        <begin position="195"/>
        <end position="213"/>
    </location>
</feature>
<keyword evidence="6 8" id="KW-1133">Transmembrane helix</keyword>
<dbReference type="InterPro" id="IPR052017">
    <property type="entry name" value="TSUP"/>
</dbReference>
<comment type="subcellular location">
    <subcellularLocation>
        <location evidence="1 8">Cell membrane</location>
        <topology evidence="1 8">Multi-pass membrane protein</topology>
    </subcellularLocation>
</comment>
<dbReference type="AlphaFoldDB" id="A0A1F4WG61"/>
<feature type="transmembrane region" description="Helical" evidence="8">
    <location>
        <begin position="130"/>
        <end position="152"/>
    </location>
</feature>
<accession>A0A1F4WG61</accession>
<dbReference type="PANTHER" id="PTHR30269:SF37">
    <property type="entry name" value="MEMBRANE TRANSPORTER PROTEIN"/>
    <property type="match status" value="1"/>
</dbReference>
<feature type="transmembrane region" description="Helical" evidence="8">
    <location>
        <begin position="100"/>
        <end position="118"/>
    </location>
</feature>
<comment type="caution">
    <text evidence="9">The sequence shown here is derived from an EMBL/GenBank/DDBJ whole genome shotgun (WGS) entry which is preliminary data.</text>
</comment>
<gene>
    <name evidence="9" type="ORF">A2415_01390</name>
</gene>
<protein>
    <recommendedName>
        <fullName evidence="8">Probable membrane transporter protein</fullName>
    </recommendedName>
</protein>